<reference evidence="1 2" key="1">
    <citation type="journal article" date="2020" name="Mol. Plant">
        <title>The Chromosome-Based Rubber Tree Genome Provides New Insights into Spurge Genome Evolution and Rubber Biosynthesis.</title>
        <authorList>
            <person name="Liu J."/>
            <person name="Shi C."/>
            <person name="Shi C.C."/>
            <person name="Li W."/>
            <person name="Zhang Q.J."/>
            <person name="Zhang Y."/>
            <person name="Li K."/>
            <person name="Lu H.F."/>
            <person name="Shi C."/>
            <person name="Zhu S.T."/>
            <person name="Xiao Z.Y."/>
            <person name="Nan H."/>
            <person name="Yue Y."/>
            <person name="Zhu X.G."/>
            <person name="Wu Y."/>
            <person name="Hong X.N."/>
            <person name="Fan G.Y."/>
            <person name="Tong Y."/>
            <person name="Zhang D."/>
            <person name="Mao C.L."/>
            <person name="Liu Y.L."/>
            <person name="Hao S.J."/>
            <person name="Liu W.Q."/>
            <person name="Lv M.Q."/>
            <person name="Zhang H.B."/>
            <person name="Liu Y."/>
            <person name="Hu-Tang G.R."/>
            <person name="Wang J.P."/>
            <person name="Wang J.H."/>
            <person name="Sun Y.H."/>
            <person name="Ni S.B."/>
            <person name="Chen W.B."/>
            <person name="Zhang X.C."/>
            <person name="Jiao Y.N."/>
            <person name="Eichler E.E."/>
            <person name="Li G.H."/>
            <person name="Liu X."/>
            <person name="Gao L.Z."/>
        </authorList>
    </citation>
    <scope>NUCLEOTIDE SEQUENCE [LARGE SCALE GENOMIC DNA]</scope>
    <source>
        <strain evidence="2">cv. GT1</strain>
        <tissue evidence="1">Leaf</tissue>
    </source>
</reference>
<comment type="caution">
    <text evidence="1">The sequence shown here is derived from an EMBL/GenBank/DDBJ whole genome shotgun (WGS) entry which is preliminary data.</text>
</comment>
<gene>
    <name evidence="1" type="ORF">GH714_009043</name>
</gene>
<evidence type="ECO:0000313" key="1">
    <source>
        <dbReference type="EMBL" id="KAF2322239.1"/>
    </source>
</evidence>
<keyword evidence="2" id="KW-1185">Reference proteome</keyword>
<dbReference type="AlphaFoldDB" id="A0A6A6NCW3"/>
<dbReference type="EMBL" id="JAAGAX010000002">
    <property type="protein sequence ID" value="KAF2322239.1"/>
    <property type="molecule type" value="Genomic_DNA"/>
</dbReference>
<organism evidence="1 2">
    <name type="scientific">Hevea brasiliensis</name>
    <name type="common">Para rubber tree</name>
    <name type="synonym">Siphonia brasiliensis</name>
    <dbReference type="NCBI Taxonomy" id="3981"/>
    <lineage>
        <taxon>Eukaryota</taxon>
        <taxon>Viridiplantae</taxon>
        <taxon>Streptophyta</taxon>
        <taxon>Embryophyta</taxon>
        <taxon>Tracheophyta</taxon>
        <taxon>Spermatophyta</taxon>
        <taxon>Magnoliopsida</taxon>
        <taxon>eudicotyledons</taxon>
        <taxon>Gunneridae</taxon>
        <taxon>Pentapetalae</taxon>
        <taxon>rosids</taxon>
        <taxon>fabids</taxon>
        <taxon>Malpighiales</taxon>
        <taxon>Euphorbiaceae</taxon>
        <taxon>Crotonoideae</taxon>
        <taxon>Micrandreae</taxon>
        <taxon>Hevea</taxon>
    </lineage>
</organism>
<name>A0A6A6NCW3_HEVBR</name>
<dbReference type="Proteomes" id="UP000467840">
    <property type="component" value="Chromosome 11"/>
</dbReference>
<accession>A0A6A6NCW3</accession>
<sequence>MVPSSSRFLQLNVDAGMSSSVKLDDFSSAKQEYVWIEDIPNVVSAVLALDVSLLQEEDKGEISDADMKKPSGYEIVGFEVVPCNVKQDPEMMYKFHMHDTISSVNCPF</sequence>
<protein>
    <submittedName>
        <fullName evidence="1">Uncharacterized protein</fullName>
    </submittedName>
</protein>
<evidence type="ECO:0000313" key="2">
    <source>
        <dbReference type="Proteomes" id="UP000467840"/>
    </source>
</evidence>
<proteinExistence type="predicted"/>